<organism evidence="1 2">
    <name type="scientific">Streblomastix strix</name>
    <dbReference type="NCBI Taxonomy" id="222440"/>
    <lineage>
        <taxon>Eukaryota</taxon>
        <taxon>Metamonada</taxon>
        <taxon>Preaxostyla</taxon>
        <taxon>Oxymonadida</taxon>
        <taxon>Streblomastigidae</taxon>
        <taxon>Streblomastix</taxon>
    </lineage>
</organism>
<reference evidence="1 2" key="1">
    <citation type="submission" date="2019-03" db="EMBL/GenBank/DDBJ databases">
        <title>Single cell metagenomics reveals metabolic interactions within the superorganism composed of flagellate Streblomastix strix and complex community of Bacteroidetes bacteria on its surface.</title>
        <authorList>
            <person name="Treitli S.C."/>
            <person name="Kolisko M."/>
            <person name="Husnik F."/>
            <person name="Keeling P."/>
            <person name="Hampl V."/>
        </authorList>
    </citation>
    <scope>NUCLEOTIDE SEQUENCE [LARGE SCALE GENOMIC DNA]</scope>
    <source>
        <strain evidence="1">ST1C</strain>
    </source>
</reference>
<name>A0A5J4VI05_9EUKA</name>
<accession>A0A5J4VI05</accession>
<evidence type="ECO:0000313" key="2">
    <source>
        <dbReference type="Proteomes" id="UP000324800"/>
    </source>
</evidence>
<protein>
    <submittedName>
        <fullName evidence="1">Uncharacterized protein</fullName>
    </submittedName>
</protein>
<dbReference type="AlphaFoldDB" id="A0A5J4VI05"/>
<dbReference type="EMBL" id="SNRW01007070">
    <property type="protein sequence ID" value="KAA6381903.1"/>
    <property type="molecule type" value="Genomic_DNA"/>
</dbReference>
<proteinExistence type="predicted"/>
<dbReference type="OrthoDB" id="10072016at2759"/>
<gene>
    <name evidence="1" type="ORF">EZS28_022573</name>
</gene>
<dbReference type="Proteomes" id="UP000324800">
    <property type="component" value="Unassembled WGS sequence"/>
</dbReference>
<evidence type="ECO:0000313" key="1">
    <source>
        <dbReference type="EMBL" id="KAA6381903.1"/>
    </source>
</evidence>
<sequence>MELIDIPVELIAFIDEVGYQQYCDARRRMIIVRKANTTKPLHNPTDRAEHRISIMSGAGISGDCMLLFVILKKPVDLNQHLLAGTRHGIDVYTVEAEGTTMNGLLFCEFLLNYAVPFSTNNRNQLAQISVPQQPYYLIIVHHTYLNFQDKFELRTISNYSHYHQIQRNKLRRHNIHDTQEHITHLALSALLQALAQINGINSFKECGHLRRMADDGRVCAEIDNATFDSIIDSIEAVYTLLKFKGTRQT</sequence>
<comment type="caution">
    <text evidence="1">The sequence shown here is derived from an EMBL/GenBank/DDBJ whole genome shotgun (WGS) entry which is preliminary data.</text>
</comment>